<comment type="similarity">
    <text evidence="2">Belongs to the UreD family.</text>
</comment>
<keyword evidence="1 2" id="KW-0143">Chaperone</keyword>
<comment type="subcellular location">
    <subcellularLocation>
        <location evidence="2">Cytoplasm</location>
    </subcellularLocation>
</comment>
<dbReference type="HAMAP" id="MF_01384">
    <property type="entry name" value="UreD"/>
    <property type="match status" value="1"/>
</dbReference>
<evidence type="ECO:0000313" key="4">
    <source>
        <dbReference type="EMBL" id="GII78362.1"/>
    </source>
</evidence>
<evidence type="ECO:0000256" key="2">
    <source>
        <dbReference type="HAMAP-Rule" id="MF_01384"/>
    </source>
</evidence>
<dbReference type="Pfam" id="PF01774">
    <property type="entry name" value="UreD"/>
    <property type="match status" value="1"/>
</dbReference>
<keyword evidence="2" id="KW-0996">Nickel insertion</keyword>
<accession>A0A919R2B4</accession>
<keyword evidence="5" id="KW-1185">Reference proteome</keyword>
<keyword evidence="2" id="KW-0963">Cytoplasm</keyword>
<comment type="subunit">
    <text evidence="2">UreD, UreF and UreG form a complex that acts as a GTP-hydrolysis-dependent molecular chaperone, activating the urease apoprotein by helping to assemble the nickel containing metallocenter of UreC. The UreE protein probably delivers the nickel.</text>
</comment>
<dbReference type="EMBL" id="BOOU01000047">
    <property type="protein sequence ID" value="GII78362.1"/>
    <property type="molecule type" value="Genomic_DNA"/>
</dbReference>
<feature type="region of interest" description="Disordered" evidence="3">
    <location>
        <begin position="1"/>
        <end position="48"/>
    </location>
</feature>
<comment type="function">
    <text evidence="2">Required for maturation of urease via the functional incorporation of the urease nickel metallocenter.</text>
</comment>
<reference evidence="4" key="1">
    <citation type="submission" date="2021-01" db="EMBL/GenBank/DDBJ databases">
        <title>Whole genome shotgun sequence of Sphaerisporangium rufum NBRC 109079.</title>
        <authorList>
            <person name="Komaki H."/>
            <person name="Tamura T."/>
        </authorList>
    </citation>
    <scope>NUCLEOTIDE SEQUENCE</scope>
    <source>
        <strain evidence="4">NBRC 109079</strain>
    </source>
</reference>
<evidence type="ECO:0000256" key="3">
    <source>
        <dbReference type="SAM" id="MobiDB-lite"/>
    </source>
</evidence>
<organism evidence="4 5">
    <name type="scientific">Sphaerisporangium rufum</name>
    <dbReference type="NCBI Taxonomy" id="1381558"/>
    <lineage>
        <taxon>Bacteria</taxon>
        <taxon>Bacillati</taxon>
        <taxon>Actinomycetota</taxon>
        <taxon>Actinomycetes</taxon>
        <taxon>Streptosporangiales</taxon>
        <taxon>Streptosporangiaceae</taxon>
        <taxon>Sphaerisporangium</taxon>
    </lineage>
</organism>
<evidence type="ECO:0000256" key="1">
    <source>
        <dbReference type="ARBA" id="ARBA00023186"/>
    </source>
</evidence>
<comment type="caution">
    <text evidence="4">The sequence shown here is derived from an EMBL/GenBank/DDBJ whole genome shotgun (WGS) entry which is preliminary data.</text>
</comment>
<feature type="compositionally biased region" description="Gly residues" evidence="3">
    <location>
        <begin position="17"/>
        <end position="35"/>
    </location>
</feature>
<dbReference type="InterPro" id="IPR002669">
    <property type="entry name" value="UreD"/>
</dbReference>
<dbReference type="GO" id="GO:0005737">
    <property type="term" value="C:cytoplasm"/>
    <property type="evidence" value="ECO:0007669"/>
    <property type="project" value="UniProtKB-SubCell"/>
</dbReference>
<dbReference type="GO" id="GO:0016151">
    <property type="term" value="F:nickel cation binding"/>
    <property type="evidence" value="ECO:0007669"/>
    <property type="project" value="UniProtKB-UniRule"/>
</dbReference>
<protein>
    <recommendedName>
        <fullName evidence="2">Urease accessory protein UreD</fullName>
    </recommendedName>
</protein>
<gene>
    <name evidence="2 4" type="primary">ureD</name>
    <name evidence="4" type="ORF">Sru01_33440</name>
</gene>
<sequence length="291" mass="28652">MTGDRGPVTTTLPAGAGVPGGAAGADGPAGTGVATGGTSPVAGPGPAAGRSALRARAVLATALSGGRTVLRTMRSDPPLTLRQTGPHTVHLVATAAGPLAGDRLELDIEVAPGTRLTIASVGGTLVLPGRTAEPSLLVVDARVGEGGSLRYAPEPAVLAAGCAHRTVTRLAVAEGGRAVWREELVFGRHGERPGSCHARFDATYAGAPLLRQDLVAGDPAVGDSAAVYGGARCVGSVLLAGHRAASTHLAGGCAVLPLAGPGTLVSALAADAPELRRRLAWGEAAAGDDQS</sequence>
<feature type="compositionally biased region" description="Low complexity" evidence="3">
    <location>
        <begin position="36"/>
        <end position="48"/>
    </location>
</feature>
<proteinExistence type="inferred from homology"/>
<dbReference type="AlphaFoldDB" id="A0A919R2B4"/>
<name>A0A919R2B4_9ACTN</name>
<dbReference type="Proteomes" id="UP000655287">
    <property type="component" value="Unassembled WGS sequence"/>
</dbReference>
<evidence type="ECO:0000313" key="5">
    <source>
        <dbReference type="Proteomes" id="UP000655287"/>
    </source>
</evidence>